<accession>A0A9W8RSM2</accession>
<dbReference type="InterPro" id="IPR032710">
    <property type="entry name" value="NTF2-like_dom_sf"/>
</dbReference>
<keyword evidence="2" id="KW-1185">Reference proteome</keyword>
<protein>
    <recommendedName>
        <fullName evidence="3">SnoaL-like domain-containing protein</fullName>
    </recommendedName>
</protein>
<gene>
    <name evidence="1" type="ORF">NW762_012030</name>
</gene>
<proteinExistence type="predicted"/>
<evidence type="ECO:0000313" key="2">
    <source>
        <dbReference type="Proteomes" id="UP001152049"/>
    </source>
</evidence>
<organism evidence="1 2">
    <name type="scientific">Fusarium torreyae</name>
    <dbReference type="NCBI Taxonomy" id="1237075"/>
    <lineage>
        <taxon>Eukaryota</taxon>
        <taxon>Fungi</taxon>
        <taxon>Dikarya</taxon>
        <taxon>Ascomycota</taxon>
        <taxon>Pezizomycotina</taxon>
        <taxon>Sordariomycetes</taxon>
        <taxon>Hypocreomycetidae</taxon>
        <taxon>Hypocreales</taxon>
        <taxon>Nectriaceae</taxon>
        <taxon>Fusarium</taxon>
    </lineage>
</organism>
<reference evidence="1" key="1">
    <citation type="submission" date="2022-09" db="EMBL/GenBank/DDBJ databases">
        <title>Fusarium specimens isolated from Avocado Roots.</title>
        <authorList>
            <person name="Stajich J."/>
            <person name="Roper C."/>
            <person name="Heimlech-Rivalta G."/>
        </authorList>
    </citation>
    <scope>NUCLEOTIDE SEQUENCE</scope>
    <source>
        <strain evidence="1">CF00136</strain>
    </source>
</reference>
<sequence length="287" mass="31232">MSNSSQADTDKALALATVNDFHEYFSRPVPLTDGSRYTLPGGLSVVALPAELGGLQVETFAEMYERVSKFLAKTYESGATGFGHKLAEPEAEVWVSGNIAAVLVGWSAHMDGRGEFVHSVNFCTLYRLPSESSTAENPWRLSGLFDMDHPAPGAPVPPVETGPLPEITALFEALLAHIKAQNWEAISPLLLPGAGAAISQKSGSPDTLRWPEFLKRLQAEAESGPVAEKKLLNCESRRCGNVAFIWAPFVQTVDGREHAQGVNVCSFRFIDGQWLISSLQETRFTRD</sequence>
<dbReference type="SUPFAM" id="SSF54427">
    <property type="entry name" value="NTF2-like"/>
    <property type="match status" value="1"/>
</dbReference>
<dbReference type="EMBL" id="JAOQAZ010000031">
    <property type="protein sequence ID" value="KAJ4250215.1"/>
    <property type="molecule type" value="Genomic_DNA"/>
</dbReference>
<dbReference type="Proteomes" id="UP001152049">
    <property type="component" value="Unassembled WGS sequence"/>
</dbReference>
<name>A0A9W8RSM2_9HYPO</name>
<dbReference type="OrthoDB" id="2896390at2759"/>
<evidence type="ECO:0008006" key="3">
    <source>
        <dbReference type="Google" id="ProtNLM"/>
    </source>
</evidence>
<dbReference type="AlphaFoldDB" id="A0A9W8RSM2"/>
<comment type="caution">
    <text evidence="1">The sequence shown here is derived from an EMBL/GenBank/DDBJ whole genome shotgun (WGS) entry which is preliminary data.</text>
</comment>
<evidence type="ECO:0000313" key="1">
    <source>
        <dbReference type="EMBL" id="KAJ4250215.1"/>
    </source>
</evidence>